<evidence type="ECO:0000313" key="2">
    <source>
        <dbReference type="Proteomes" id="UP000054144"/>
    </source>
</evidence>
<dbReference type="Proteomes" id="UP000054144">
    <property type="component" value="Unassembled WGS sequence"/>
</dbReference>
<dbReference type="Pfam" id="PF14269">
    <property type="entry name" value="Arylsulfotran_2"/>
    <property type="match status" value="1"/>
</dbReference>
<name>A0A0D7AK86_9AGAR</name>
<evidence type="ECO:0000313" key="1">
    <source>
        <dbReference type="EMBL" id="KIY51701.1"/>
    </source>
</evidence>
<accession>A0A0D7AK86</accession>
<dbReference type="EMBL" id="KN881649">
    <property type="protein sequence ID" value="KIY51701.1"/>
    <property type="molecule type" value="Genomic_DNA"/>
</dbReference>
<dbReference type="InterPro" id="IPR039535">
    <property type="entry name" value="ASST-like"/>
</dbReference>
<dbReference type="AlphaFoldDB" id="A0A0D7AK86"/>
<dbReference type="InterPro" id="IPR053143">
    <property type="entry name" value="Arylsulfate_ST"/>
</dbReference>
<sequence>MSASTESDLPFSDPAIVSNEQEVTAIFNRERGHLGKLFDTIKGLTGQVVADTCSTMFTGVFVKFSNALVYLTDSEWTDLLNCLTAQIQATLTFFNAVCGMANAGAGAAASNSDFSGGTAEVVTGLFGAALLQGAQFYVNQRMIEAAEHESYRRRYRYISSRVKAARTHDFLDIAALKVTKWDRNAQALIAVKQLSDAMKALDHLVIDIKQPKVGSTSDEWDAFNNAIQDCEAKWNELEAFRENLILVLQFCDFEEGSLRKTVYDRLAAILPLTDAASGERNDVLRRRWTGPEYDDHAGIRSPRIYHTNGEVFWAGDSWRESCVNVQIQTYHYQPVLTFCADLHELRLTFDGHALVITNANTPADTGQVENGARFGFTFSPIVQEIDVATGALVLEWRGIEHVNVSHPYRIGVPTCVISPAKQFRDSYRAYSPERTNMATIDVSPCVINLDGSRKVLMQSSRVGACNMVIKVDHITKDIVWQLGGKHSDFKFTNGSMILFDNGVDGCGNSGPWDTARGIWLRLDYRHKEVTLVHEYLPPVRHRGFVALANGNVLVSFGSESDIREYPRDGRTIVFDASARQMSRACKYPRNMWPGQS</sequence>
<organism evidence="1 2">
    <name type="scientific">Fistulina hepatica ATCC 64428</name>
    <dbReference type="NCBI Taxonomy" id="1128425"/>
    <lineage>
        <taxon>Eukaryota</taxon>
        <taxon>Fungi</taxon>
        <taxon>Dikarya</taxon>
        <taxon>Basidiomycota</taxon>
        <taxon>Agaricomycotina</taxon>
        <taxon>Agaricomycetes</taxon>
        <taxon>Agaricomycetidae</taxon>
        <taxon>Agaricales</taxon>
        <taxon>Fistulinaceae</taxon>
        <taxon>Fistulina</taxon>
    </lineage>
</organism>
<keyword evidence="2" id="KW-1185">Reference proteome</keyword>
<gene>
    <name evidence="1" type="ORF">FISHEDRAFT_56598</name>
</gene>
<reference evidence="1 2" key="1">
    <citation type="journal article" date="2015" name="Fungal Genet. Biol.">
        <title>Evolution of novel wood decay mechanisms in Agaricales revealed by the genome sequences of Fistulina hepatica and Cylindrobasidium torrendii.</title>
        <authorList>
            <person name="Floudas D."/>
            <person name="Held B.W."/>
            <person name="Riley R."/>
            <person name="Nagy L.G."/>
            <person name="Koehler G."/>
            <person name="Ransdell A.S."/>
            <person name="Younus H."/>
            <person name="Chow J."/>
            <person name="Chiniquy J."/>
            <person name="Lipzen A."/>
            <person name="Tritt A."/>
            <person name="Sun H."/>
            <person name="Haridas S."/>
            <person name="LaButti K."/>
            <person name="Ohm R.A."/>
            <person name="Kues U."/>
            <person name="Blanchette R.A."/>
            <person name="Grigoriev I.V."/>
            <person name="Minto R.E."/>
            <person name="Hibbett D.S."/>
        </authorList>
    </citation>
    <scope>NUCLEOTIDE SEQUENCE [LARGE SCALE GENOMIC DNA]</scope>
    <source>
        <strain evidence="1 2">ATCC 64428</strain>
    </source>
</reference>
<dbReference type="OrthoDB" id="5427350at2759"/>
<proteinExistence type="predicted"/>
<dbReference type="PANTHER" id="PTHR35340">
    <property type="entry name" value="PQQ ENZYME REPEAT PROTEIN-RELATED"/>
    <property type="match status" value="1"/>
</dbReference>
<protein>
    <submittedName>
        <fullName evidence="1">Uncharacterized protein</fullName>
    </submittedName>
</protein>
<dbReference type="PANTHER" id="PTHR35340:SF5">
    <property type="entry name" value="ASST-DOMAIN-CONTAINING PROTEIN"/>
    <property type="match status" value="1"/>
</dbReference>